<dbReference type="Proteomes" id="UP001197247">
    <property type="component" value="Unassembled WGS sequence"/>
</dbReference>
<dbReference type="Gene3D" id="2.40.30.100">
    <property type="entry name" value="AF2212/PG0164-like"/>
    <property type="match status" value="1"/>
</dbReference>
<dbReference type="InterPro" id="IPR037079">
    <property type="entry name" value="AF2212/PG0164-like_sf"/>
</dbReference>
<protein>
    <submittedName>
        <fullName evidence="2">DUF1905 domain-containing protein</fullName>
    </submittedName>
</protein>
<comment type="caution">
    <text evidence="2">The sequence shown here is derived from an EMBL/GenBank/DDBJ whole genome shotgun (WGS) entry which is preliminary data.</text>
</comment>
<reference evidence="2 3" key="1">
    <citation type="submission" date="2021-05" db="EMBL/GenBank/DDBJ databases">
        <title>Kineosporia and Streptomyces sp. nov. two new marine actinobacteria isolated from Coral.</title>
        <authorList>
            <person name="Buangrab K."/>
            <person name="Sutthacheep M."/>
            <person name="Yeemin T."/>
            <person name="Harunari E."/>
            <person name="Igarashi Y."/>
            <person name="Kanchanasin P."/>
            <person name="Tanasupawat S."/>
            <person name="Phongsopitanun W."/>
        </authorList>
    </citation>
    <scope>NUCLEOTIDE SEQUENCE [LARGE SCALE GENOMIC DNA]</scope>
    <source>
        <strain evidence="2 3">J2-2</strain>
    </source>
</reference>
<name>A0ABS5TET5_9ACTN</name>
<dbReference type="Pfam" id="PF08922">
    <property type="entry name" value="DUF1905"/>
    <property type="match status" value="1"/>
</dbReference>
<dbReference type="SUPFAM" id="SSF141694">
    <property type="entry name" value="AF2212/PG0164-like"/>
    <property type="match status" value="1"/>
</dbReference>
<evidence type="ECO:0000256" key="1">
    <source>
        <dbReference type="SAM" id="MobiDB-lite"/>
    </source>
</evidence>
<accession>A0ABS5TET5</accession>
<sequence>MTHTFSTEVELHGKTATGLRVPAGVVEALGQGKKPKVTVTLNGHSYRSSVAPYGGDFFVPLSAANRDAAGLAAGQTVQVTLAPDLAERTVEVPDDLSAALAARPGAREAFDALSPSRRRQHVESVTSAKKEETRQRRLDAVVAGLIP</sequence>
<feature type="region of interest" description="Disordered" evidence="1">
    <location>
        <begin position="109"/>
        <end position="133"/>
    </location>
</feature>
<evidence type="ECO:0000313" key="2">
    <source>
        <dbReference type="EMBL" id="MBT0769595.1"/>
    </source>
</evidence>
<dbReference type="Pfam" id="PF13376">
    <property type="entry name" value="OmdA"/>
    <property type="match status" value="1"/>
</dbReference>
<proteinExistence type="predicted"/>
<dbReference type="InterPro" id="IPR015018">
    <property type="entry name" value="DUF1905"/>
</dbReference>
<evidence type="ECO:0000313" key="3">
    <source>
        <dbReference type="Proteomes" id="UP001197247"/>
    </source>
</evidence>
<gene>
    <name evidence="2" type="ORF">KIH74_11725</name>
</gene>
<keyword evidence="3" id="KW-1185">Reference proteome</keyword>
<organism evidence="2 3">
    <name type="scientific">Kineosporia corallincola</name>
    <dbReference type="NCBI Taxonomy" id="2835133"/>
    <lineage>
        <taxon>Bacteria</taxon>
        <taxon>Bacillati</taxon>
        <taxon>Actinomycetota</taxon>
        <taxon>Actinomycetes</taxon>
        <taxon>Kineosporiales</taxon>
        <taxon>Kineosporiaceae</taxon>
        <taxon>Kineosporia</taxon>
    </lineage>
</organism>
<dbReference type="RefSeq" id="WP_214155895.1">
    <property type="nucleotide sequence ID" value="NZ_JAHBAY010000004.1"/>
</dbReference>
<dbReference type="EMBL" id="JAHBAY010000004">
    <property type="protein sequence ID" value="MBT0769595.1"/>
    <property type="molecule type" value="Genomic_DNA"/>
</dbReference>